<dbReference type="EMBL" id="BSYA01000254">
    <property type="protein sequence ID" value="GMG37714.1"/>
    <property type="molecule type" value="Genomic_DNA"/>
</dbReference>
<sequence>MSASATRSIAASDDGDNNYDHCWIPGWAHYHGGHLPLASATASATSSGASKTTASATGSATSGSSASSSATATADTIDNAYAIGYWRCSLGA</sequence>
<gene>
    <name evidence="2" type="ORF">Aory04_001252400</name>
</gene>
<accession>A0AAN5C3H3</accession>
<comment type="caution">
    <text evidence="2">The sequence shown here is derived from an EMBL/GenBank/DDBJ whole genome shotgun (WGS) entry which is preliminary data.</text>
</comment>
<protein>
    <submittedName>
        <fullName evidence="2">Unnamed protein product</fullName>
    </submittedName>
</protein>
<dbReference type="Proteomes" id="UP001165205">
    <property type="component" value="Unassembled WGS sequence"/>
</dbReference>
<evidence type="ECO:0000313" key="3">
    <source>
        <dbReference type="Proteomes" id="UP001165205"/>
    </source>
</evidence>
<reference evidence="2" key="1">
    <citation type="submission" date="2023-04" db="EMBL/GenBank/DDBJ databases">
        <title>Aspergillus oryzae NBRC 4228.</title>
        <authorList>
            <person name="Ichikawa N."/>
            <person name="Sato H."/>
            <person name="Tonouchi N."/>
        </authorList>
    </citation>
    <scope>NUCLEOTIDE SEQUENCE</scope>
    <source>
        <strain evidence="2">NBRC 4228</strain>
    </source>
</reference>
<feature type="region of interest" description="Disordered" evidence="1">
    <location>
        <begin position="48"/>
        <end position="72"/>
    </location>
</feature>
<evidence type="ECO:0000256" key="1">
    <source>
        <dbReference type="SAM" id="MobiDB-lite"/>
    </source>
</evidence>
<dbReference type="AlphaFoldDB" id="A0AAN5C3H3"/>
<organism evidence="2 3">
    <name type="scientific">Aspergillus oryzae</name>
    <name type="common">Yellow koji mold</name>
    <dbReference type="NCBI Taxonomy" id="5062"/>
    <lineage>
        <taxon>Eukaryota</taxon>
        <taxon>Fungi</taxon>
        <taxon>Dikarya</taxon>
        <taxon>Ascomycota</taxon>
        <taxon>Pezizomycotina</taxon>
        <taxon>Eurotiomycetes</taxon>
        <taxon>Eurotiomycetidae</taxon>
        <taxon>Eurotiales</taxon>
        <taxon>Aspergillaceae</taxon>
        <taxon>Aspergillus</taxon>
        <taxon>Aspergillus subgen. Circumdati</taxon>
    </lineage>
</organism>
<evidence type="ECO:0000313" key="2">
    <source>
        <dbReference type="EMBL" id="GMG37714.1"/>
    </source>
</evidence>
<name>A0AAN5C3H3_ASPOZ</name>
<proteinExistence type="predicted"/>